<dbReference type="InterPro" id="IPR020549">
    <property type="entry name" value="YbeY_CS"/>
</dbReference>
<reference evidence="8 9" key="1">
    <citation type="submission" date="2018-10" db="EMBL/GenBank/DDBJ databases">
        <title>Xanthobacter tagetidis genome sequencing and assembly.</title>
        <authorList>
            <person name="Maclea K.S."/>
            <person name="Goen A.E."/>
            <person name="Fatima S.A."/>
        </authorList>
    </citation>
    <scope>NUCLEOTIDE SEQUENCE [LARGE SCALE GENOMIC DNA]</scope>
    <source>
        <strain evidence="8 9">ATCC 700314</strain>
    </source>
</reference>
<evidence type="ECO:0000256" key="4">
    <source>
        <dbReference type="ARBA" id="ARBA00022759"/>
    </source>
</evidence>
<keyword evidence="6 7" id="KW-0862">Zinc</keyword>
<dbReference type="InterPro" id="IPR002036">
    <property type="entry name" value="YbeY"/>
</dbReference>
<evidence type="ECO:0000256" key="1">
    <source>
        <dbReference type="ARBA" id="ARBA00010875"/>
    </source>
</evidence>
<comment type="cofactor">
    <cofactor evidence="7">
        <name>Zn(2+)</name>
        <dbReference type="ChEBI" id="CHEBI:29105"/>
    </cofactor>
    <text evidence="7">Binds 1 zinc ion.</text>
</comment>
<dbReference type="Proteomes" id="UP000269692">
    <property type="component" value="Unassembled WGS sequence"/>
</dbReference>
<dbReference type="EMBL" id="RCTF01000017">
    <property type="protein sequence ID" value="RLP74829.1"/>
    <property type="molecule type" value="Genomic_DNA"/>
</dbReference>
<dbReference type="AlphaFoldDB" id="A0A3L7A3I9"/>
<dbReference type="GO" id="GO:0008270">
    <property type="term" value="F:zinc ion binding"/>
    <property type="evidence" value="ECO:0007669"/>
    <property type="project" value="UniProtKB-UniRule"/>
</dbReference>
<dbReference type="NCBIfam" id="TIGR00043">
    <property type="entry name" value="rRNA maturation RNase YbeY"/>
    <property type="match status" value="1"/>
</dbReference>
<accession>A0A3L7A3I9</accession>
<protein>
    <recommendedName>
        <fullName evidence="7">Endoribonuclease YbeY</fullName>
        <ecNumber evidence="7">3.1.-.-</ecNumber>
    </recommendedName>
</protein>
<feature type="binding site" evidence="7">
    <location>
        <position position="139"/>
    </location>
    <ligand>
        <name>Zn(2+)</name>
        <dbReference type="ChEBI" id="CHEBI:29105"/>
        <note>catalytic</note>
    </ligand>
</feature>
<evidence type="ECO:0000313" key="8">
    <source>
        <dbReference type="EMBL" id="RLP74829.1"/>
    </source>
</evidence>
<dbReference type="GO" id="GO:0004222">
    <property type="term" value="F:metalloendopeptidase activity"/>
    <property type="evidence" value="ECO:0007669"/>
    <property type="project" value="InterPro"/>
</dbReference>
<dbReference type="EC" id="3.1.-.-" evidence="7"/>
<keyword evidence="4 7" id="KW-0255">Endonuclease</keyword>
<keyword evidence="9" id="KW-1185">Reference proteome</keyword>
<dbReference type="PANTHER" id="PTHR46986">
    <property type="entry name" value="ENDORIBONUCLEASE YBEY, CHLOROPLASTIC"/>
    <property type="match status" value="1"/>
</dbReference>
<dbReference type="Gene3D" id="3.40.390.30">
    <property type="entry name" value="Metalloproteases ('zincins'), catalytic domain"/>
    <property type="match status" value="1"/>
</dbReference>
<keyword evidence="7" id="KW-0690">Ribosome biogenesis</keyword>
<proteinExistence type="inferred from homology"/>
<keyword evidence="5 7" id="KW-0378">Hydrolase</keyword>
<gene>
    <name evidence="7 8" type="primary">ybeY</name>
    <name evidence="8" type="ORF">D9R14_17630</name>
</gene>
<comment type="caution">
    <text evidence="8">The sequence shown here is derived from an EMBL/GenBank/DDBJ whole genome shotgun (WGS) entry which is preliminary data.</text>
</comment>
<keyword evidence="7" id="KW-0963">Cytoplasm</keyword>
<evidence type="ECO:0000256" key="7">
    <source>
        <dbReference type="HAMAP-Rule" id="MF_00009"/>
    </source>
</evidence>
<comment type="similarity">
    <text evidence="1 7">Belongs to the endoribonuclease YbeY family.</text>
</comment>
<dbReference type="OrthoDB" id="9807740at2"/>
<feature type="binding site" evidence="7">
    <location>
        <position position="133"/>
    </location>
    <ligand>
        <name>Zn(2+)</name>
        <dbReference type="ChEBI" id="CHEBI:29105"/>
        <note>catalytic</note>
    </ligand>
</feature>
<dbReference type="GO" id="GO:0005737">
    <property type="term" value="C:cytoplasm"/>
    <property type="evidence" value="ECO:0007669"/>
    <property type="project" value="UniProtKB-SubCell"/>
</dbReference>
<dbReference type="HAMAP" id="MF_00009">
    <property type="entry name" value="Endoribonucl_YbeY"/>
    <property type="match status" value="1"/>
</dbReference>
<evidence type="ECO:0000313" key="9">
    <source>
        <dbReference type="Proteomes" id="UP000269692"/>
    </source>
</evidence>
<keyword evidence="3 7" id="KW-0479">Metal-binding</keyword>
<dbReference type="RefSeq" id="WP_121624665.1">
    <property type="nucleotide sequence ID" value="NZ_JACIIW010000005.1"/>
</dbReference>
<dbReference type="Pfam" id="PF02130">
    <property type="entry name" value="YbeY"/>
    <property type="match status" value="1"/>
</dbReference>
<dbReference type="GO" id="GO:0004521">
    <property type="term" value="F:RNA endonuclease activity"/>
    <property type="evidence" value="ECO:0007669"/>
    <property type="project" value="UniProtKB-UniRule"/>
</dbReference>
<dbReference type="GO" id="GO:0006364">
    <property type="term" value="P:rRNA processing"/>
    <property type="evidence" value="ECO:0007669"/>
    <property type="project" value="UniProtKB-UniRule"/>
</dbReference>
<dbReference type="PROSITE" id="PS01306">
    <property type="entry name" value="UPF0054"/>
    <property type="match status" value="1"/>
</dbReference>
<sequence length="171" mass="18284">MSALPAPGAEAAAIDVMAEAGDWSRVPDAEEVTRRAALAALKACGDEVPWPCEVAVTLTDDAAIRVLNRDWRAMDKPTNVLSFPQADLPEGVDAPQPLGDIIVAIETLEAEAVAEGKAPAHHLAHLVVHGTLHLMGYDHLDDDEAEEMEALERRILAGLGIDDPYRLPQDG</sequence>
<comment type="subcellular location">
    <subcellularLocation>
        <location evidence="7">Cytoplasm</location>
    </subcellularLocation>
</comment>
<organism evidence="8 9">
    <name type="scientific">Xanthobacter tagetidis</name>
    <dbReference type="NCBI Taxonomy" id="60216"/>
    <lineage>
        <taxon>Bacteria</taxon>
        <taxon>Pseudomonadati</taxon>
        <taxon>Pseudomonadota</taxon>
        <taxon>Alphaproteobacteria</taxon>
        <taxon>Hyphomicrobiales</taxon>
        <taxon>Xanthobacteraceae</taxon>
        <taxon>Xanthobacter</taxon>
    </lineage>
</organism>
<evidence type="ECO:0000256" key="3">
    <source>
        <dbReference type="ARBA" id="ARBA00022723"/>
    </source>
</evidence>
<dbReference type="PANTHER" id="PTHR46986:SF1">
    <property type="entry name" value="ENDORIBONUCLEASE YBEY, CHLOROPLASTIC"/>
    <property type="match status" value="1"/>
</dbReference>
<name>A0A3L7A3I9_9HYPH</name>
<keyword evidence="7" id="KW-0698">rRNA processing</keyword>
<dbReference type="SUPFAM" id="SSF55486">
    <property type="entry name" value="Metalloproteases ('zincins'), catalytic domain"/>
    <property type="match status" value="1"/>
</dbReference>
<evidence type="ECO:0000256" key="2">
    <source>
        <dbReference type="ARBA" id="ARBA00022722"/>
    </source>
</evidence>
<evidence type="ECO:0000256" key="6">
    <source>
        <dbReference type="ARBA" id="ARBA00022833"/>
    </source>
</evidence>
<feature type="binding site" evidence="7">
    <location>
        <position position="129"/>
    </location>
    <ligand>
        <name>Zn(2+)</name>
        <dbReference type="ChEBI" id="CHEBI:29105"/>
        <note>catalytic</note>
    </ligand>
</feature>
<evidence type="ECO:0000256" key="5">
    <source>
        <dbReference type="ARBA" id="ARBA00022801"/>
    </source>
</evidence>
<comment type="function">
    <text evidence="7">Single strand-specific metallo-endoribonuclease involved in late-stage 70S ribosome quality control and in maturation of the 3' terminus of the 16S rRNA.</text>
</comment>
<keyword evidence="2 7" id="KW-0540">Nuclease</keyword>
<dbReference type="InterPro" id="IPR023091">
    <property type="entry name" value="MetalPrtase_cat_dom_sf_prd"/>
</dbReference>